<evidence type="ECO:0000256" key="7">
    <source>
        <dbReference type="ARBA" id="ARBA00023136"/>
    </source>
</evidence>
<organism evidence="12">
    <name type="scientific">Perkinsus marinus (strain ATCC 50983 / TXsc)</name>
    <dbReference type="NCBI Taxonomy" id="423536"/>
    <lineage>
        <taxon>Eukaryota</taxon>
        <taxon>Sar</taxon>
        <taxon>Alveolata</taxon>
        <taxon>Perkinsozoa</taxon>
        <taxon>Perkinsea</taxon>
        <taxon>Perkinsida</taxon>
        <taxon>Perkinsidae</taxon>
        <taxon>Perkinsus</taxon>
    </lineage>
</organism>
<dbReference type="RefSeq" id="XP_002767325.1">
    <property type="nucleotide sequence ID" value="XM_002767279.1"/>
</dbReference>
<evidence type="ECO:0000313" key="12">
    <source>
        <dbReference type="Proteomes" id="UP000007800"/>
    </source>
</evidence>
<dbReference type="EMBL" id="GG685288">
    <property type="protein sequence ID" value="EER00043.1"/>
    <property type="molecule type" value="Genomic_DNA"/>
</dbReference>
<evidence type="ECO:0000256" key="2">
    <source>
        <dbReference type="ARBA" id="ARBA00006375"/>
    </source>
</evidence>
<comment type="similarity">
    <text evidence="2 9">Belongs to the mitochondrial carrier (TC 2.A.29) family.</text>
</comment>
<dbReference type="Proteomes" id="UP000007800">
    <property type="component" value="Unassembled WGS sequence"/>
</dbReference>
<evidence type="ECO:0008006" key="13">
    <source>
        <dbReference type="Google" id="ProtNLM"/>
    </source>
</evidence>
<evidence type="ECO:0000256" key="4">
    <source>
        <dbReference type="ARBA" id="ARBA00022692"/>
    </source>
</evidence>
<feature type="transmembrane region" description="Helical" evidence="10">
    <location>
        <begin position="61"/>
        <end position="84"/>
    </location>
</feature>
<evidence type="ECO:0000256" key="6">
    <source>
        <dbReference type="ARBA" id="ARBA00022989"/>
    </source>
</evidence>
<keyword evidence="4 8" id="KW-0812">Transmembrane</keyword>
<dbReference type="AlphaFoldDB" id="C5LT75"/>
<evidence type="ECO:0000256" key="1">
    <source>
        <dbReference type="ARBA" id="ARBA00004141"/>
    </source>
</evidence>
<dbReference type="Pfam" id="PF00153">
    <property type="entry name" value="Mito_carr"/>
    <property type="match status" value="3"/>
</dbReference>
<dbReference type="PROSITE" id="PS50920">
    <property type="entry name" value="SOLCAR"/>
    <property type="match status" value="3"/>
</dbReference>
<evidence type="ECO:0000256" key="9">
    <source>
        <dbReference type="RuleBase" id="RU000488"/>
    </source>
</evidence>
<feature type="repeat" description="Solcar" evidence="8">
    <location>
        <begin position="96"/>
        <end position="178"/>
    </location>
</feature>
<keyword evidence="6 10" id="KW-1133">Transmembrane helix</keyword>
<name>C5LT75_PERM5</name>
<accession>C5LT75</accession>
<dbReference type="InterPro" id="IPR018108">
    <property type="entry name" value="MCP_transmembrane"/>
</dbReference>
<evidence type="ECO:0000313" key="11">
    <source>
        <dbReference type="EMBL" id="EER00043.1"/>
    </source>
</evidence>
<dbReference type="InParanoid" id="C5LT75"/>
<evidence type="ECO:0000256" key="5">
    <source>
        <dbReference type="ARBA" id="ARBA00022737"/>
    </source>
</evidence>
<gene>
    <name evidence="11" type="ORF">Pmar_PMAR024520</name>
</gene>
<dbReference type="SUPFAM" id="SSF103506">
    <property type="entry name" value="Mitochondrial carrier"/>
    <property type="match status" value="1"/>
</dbReference>
<dbReference type="Gene3D" id="1.50.40.10">
    <property type="entry name" value="Mitochondrial carrier domain"/>
    <property type="match status" value="2"/>
</dbReference>
<dbReference type="FunCoup" id="C5LT75">
    <property type="interactions" value="598"/>
</dbReference>
<proteinExistence type="inferred from homology"/>
<keyword evidence="7 8" id="KW-0472">Membrane</keyword>
<dbReference type="OrthoDB" id="276989at2759"/>
<reference evidence="11 12" key="1">
    <citation type="submission" date="2008-07" db="EMBL/GenBank/DDBJ databases">
        <authorList>
            <person name="El-Sayed N."/>
            <person name="Caler E."/>
            <person name="Inman J."/>
            <person name="Amedeo P."/>
            <person name="Hass B."/>
            <person name="Wortman J."/>
        </authorList>
    </citation>
    <scope>NUCLEOTIDE SEQUENCE [LARGE SCALE GENOMIC DNA]</scope>
    <source>
        <strain evidence="12">ATCC 50983 / TXsc</strain>
    </source>
</reference>
<keyword evidence="12" id="KW-1185">Reference proteome</keyword>
<evidence type="ECO:0000256" key="10">
    <source>
        <dbReference type="SAM" id="Phobius"/>
    </source>
</evidence>
<dbReference type="PANTHER" id="PTHR45667">
    <property type="entry name" value="S-ADENOSYLMETHIONINE MITOCHONDRIAL CARRIER PROTEIN"/>
    <property type="match status" value="1"/>
</dbReference>
<comment type="subcellular location">
    <subcellularLocation>
        <location evidence="1">Membrane</location>
        <topology evidence="1">Multi-pass membrane protein</topology>
    </subcellularLocation>
</comment>
<protein>
    <recommendedName>
        <fullName evidence="13">S-adenosylmethionine mitochondrial carrier protein</fullName>
    </recommendedName>
</protein>
<feature type="repeat" description="Solcar" evidence="8">
    <location>
        <begin position="17"/>
        <end position="90"/>
    </location>
</feature>
<evidence type="ECO:0000256" key="8">
    <source>
        <dbReference type="PROSITE-ProRule" id="PRU00282"/>
    </source>
</evidence>
<keyword evidence="5" id="KW-0677">Repeat</keyword>
<evidence type="ECO:0000256" key="3">
    <source>
        <dbReference type="ARBA" id="ARBA00022448"/>
    </source>
</evidence>
<feature type="transmembrane region" description="Helical" evidence="10">
    <location>
        <begin position="256"/>
        <end position="273"/>
    </location>
</feature>
<keyword evidence="3 9" id="KW-0813">Transport</keyword>
<dbReference type="InterPro" id="IPR023395">
    <property type="entry name" value="MCP_dom_sf"/>
</dbReference>
<feature type="transmembrane region" description="Helical" evidence="10">
    <location>
        <begin position="191"/>
        <end position="211"/>
    </location>
</feature>
<dbReference type="GeneID" id="9049738"/>
<dbReference type="GO" id="GO:0016020">
    <property type="term" value="C:membrane"/>
    <property type="evidence" value="ECO:0007669"/>
    <property type="project" value="UniProtKB-SubCell"/>
</dbReference>
<feature type="repeat" description="Solcar" evidence="8">
    <location>
        <begin position="188"/>
        <end position="276"/>
    </location>
</feature>
<dbReference type="OMA" id="DIWIAGA"/>
<sequence>MSSTSSSQPHVERQQKPSWASSLVSGASAGLAVDIGLYPVDTIKTRIQSRQGFWATGGFRGVYSGLGAAALGSAPAAALFFLTYEQAKARLPVKEGSFLLHGCSAAMAECVACAARVPTDILKQNRQAGQFGTYREVISHVYRNFGLRGFFTGYGATLAREIPFGFIEFPIWEELKVYAAKLQGREEVTPFGGAICGAIAGGIAAAITTPLDVVKTRSMLSVKGAEAGGATFLKTMMRIVKTEGPGALTRGMLPRVIQVSSGGIIFFGVYGWVSEMSKALGSRA</sequence>